<evidence type="ECO:0000313" key="3">
    <source>
        <dbReference type="Proteomes" id="UP000429980"/>
    </source>
</evidence>
<feature type="transmembrane region" description="Helical" evidence="1">
    <location>
        <begin position="20"/>
        <end position="39"/>
    </location>
</feature>
<protein>
    <submittedName>
        <fullName evidence="2">Uncharacterized protein</fullName>
    </submittedName>
</protein>
<dbReference type="Proteomes" id="UP000429980">
    <property type="component" value="Unassembled WGS sequence"/>
</dbReference>
<organism evidence="2 3">
    <name type="scientific">Bacillus paralicheniformis</name>
    <dbReference type="NCBI Taxonomy" id="1648923"/>
    <lineage>
        <taxon>Bacteria</taxon>
        <taxon>Bacillati</taxon>
        <taxon>Bacillota</taxon>
        <taxon>Bacilli</taxon>
        <taxon>Bacillales</taxon>
        <taxon>Bacillaceae</taxon>
        <taxon>Bacillus</taxon>
    </lineage>
</organism>
<name>A0ABY3FX14_9BACI</name>
<keyword evidence="1" id="KW-1133">Transmembrane helix</keyword>
<evidence type="ECO:0000313" key="2">
    <source>
        <dbReference type="EMBL" id="TWL40066.1"/>
    </source>
</evidence>
<evidence type="ECO:0000256" key="1">
    <source>
        <dbReference type="SAM" id="Phobius"/>
    </source>
</evidence>
<keyword evidence="1" id="KW-0812">Transmembrane</keyword>
<keyword evidence="3" id="KW-1185">Reference proteome</keyword>
<keyword evidence="1" id="KW-0472">Membrane</keyword>
<proteinExistence type="predicted"/>
<comment type="caution">
    <text evidence="2">The sequence shown here is derived from an EMBL/GenBank/DDBJ whole genome shotgun (WGS) entry which is preliminary data.</text>
</comment>
<dbReference type="EMBL" id="NILF01000027">
    <property type="protein sequence ID" value="TWL40066.1"/>
    <property type="molecule type" value="Genomic_DNA"/>
</dbReference>
<sequence>MFNADFCSASFSLAKTFSSYSYRFRLLFYSFPAIIQILFY</sequence>
<gene>
    <name evidence="2" type="ORF">CHCC15381_1438</name>
</gene>
<reference evidence="2 3" key="1">
    <citation type="submission" date="2019-06" db="EMBL/GenBank/DDBJ databases">
        <title>Genome sequence analysis of &gt;100 Bacillus licheniformis strains suggests intrinsic resistance to this species.</title>
        <authorList>
            <person name="Wels M."/>
            <person name="Siezen R.J."/>
            <person name="Johansen E."/>
            <person name="Stuer-Lauridsen B."/>
            <person name="Bjerre K."/>
            <person name="Nielsen B.K.K."/>
        </authorList>
    </citation>
    <scope>NUCLEOTIDE SEQUENCE [LARGE SCALE GENOMIC DNA]</scope>
    <source>
        <strain evidence="2 3">BAC-15381</strain>
    </source>
</reference>
<accession>A0ABY3FX14</accession>